<evidence type="ECO:0000256" key="3">
    <source>
        <dbReference type="ARBA" id="ARBA00022833"/>
    </source>
</evidence>
<dbReference type="InterPro" id="IPR000253">
    <property type="entry name" value="FHA_dom"/>
</dbReference>
<reference evidence="7" key="1">
    <citation type="submission" date="2021-09" db="EMBL/GenBank/DDBJ databases">
        <authorList>
            <consortium name="AG Swart"/>
            <person name="Singh M."/>
            <person name="Singh A."/>
            <person name="Seah K."/>
            <person name="Emmerich C."/>
        </authorList>
    </citation>
    <scope>NUCLEOTIDE SEQUENCE</scope>
    <source>
        <strain evidence="7">ATCC30299</strain>
    </source>
</reference>
<accession>A0AAU9JC44</accession>
<dbReference type="SMART" id="SM00240">
    <property type="entry name" value="FHA"/>
    <property type="match status" value="1"/>
</dbReference>
<feature type="domain" description="RING-CH-type" evidence="6">
    <location>
        <begin position="135"/>
        <end position="211"/>
    </location>
</feature>
<dbReference type="PANTHER" id="PTHR46210">
    <property type="entry name" value="FHA DOMAIN-CONTAINING PROTEIN"/>
    <property type="match status" value="1"/>
</dbReference>
<dbReference type="InterPro" id="IPR013083">
    <property type="entry name" value="Znf_RING/FYVE/PHD"/>
</dbReference>
<name>A0AAU9JC44_9CILI</name>
<evidence type="ECO:0000313" key="8">
    <source>
        <dbReference type="Proteomes" id="UP001162131"/>
    </source>
</evidence>
<evidence type="ECO:0000313" key="7">
    <source>
        <dbReference type="EMBL" id="CAG9324502.1"/>
    </source>
</evidence>
<dbReference type="SUPFAM" id="SSF49879">
    <property type="entry name" value="SMAD/FHA domain"/>
    <property type="match status" value="1"/>
</dbReference>
<feature type="region of interest" description="Disordered" evidence="4">
    <location>
        <begin position="348"/>
        <end position="373"/>
    </location>
</feature>
<evidence type="ECO:0000259" key="5">
    <source>
        <dbReference type="PROSITE" id="PS50006"/>
    </source>
</evidence>
<keyword evidence="1" id="KW-0479">Metal-binding</keyword>
<dbReference type="Pfam" id="PF00498">
    <property type="entry name" value="FHA"/>
    <property type="match status" value="1"/>
</dbReference>
<dbReference type="AlphaFoldDB" id="A0AAU9JC44"/>
<dbReference type="Proteomes" id="UP001162131">
    <property type="component" value="Unassembled WGS sequence"/>
</dbReference>
<keyword evidence="8" id="KW-1185">Reference proteome</keyword>
<dbReference type="Gene3D" id="2.60.200.20">
    <property type="match status" value="1"/>
</dbReference>
<dbReference type="GO" id="GO:0008270">
    <property type="term" value="F:zinc ion binding"/>
    <property type="evidence" value="ECO:0007669"/>
    <property type="project" value="UniProtKB-KW"/>
</dbReference>
<evidence type="ECO:0000256" key="1">
    <source>
        <dbReference type="ARBA" id="ARBA00022723"/>
    </source>
</evidence>
<dbReference type="SUPFAM" id="SSF57850">
    <property type="entry name" value="RING/U-box"/>
    <property type="match status" value="1"/>
</dbReference>
<dbReference type="Pfam" id="PF12906">
    <property type="entry name" value="RINGv"/>
    <property type="match status" value="1"/>
</dbReference>
<dbReference type="PANTHER" id="PTHR46210:SF1">
    <property type="entry name" value="FHA DOMAIN-CONTAINING PROTEIN"/>
    <property type="match status" value="1"/>
</dbReference>
<protein>
    <recommendedName>
        <fullName evidence="9">RING-CH-type domain-containing protein</fullName>
    </recommendedName>
</protein>
<gene>
    <name evidence="7" type="ORF">BSTOLATCC_MIC36288</name>
</gene>
<evidence type="ECO:0000256" key="2">
    <source>
        <dbReference type="ARBA" id="ARBA00022771"/>
    </source>
</evidence>
<dbReference type="InterPro" id="IPR008984">
    <property type="entry name" value="SMAD_FHA_dom_sf"/>
</dbReference>
<dbReference type="PROSITE" id="PS51292">
    <property type="entry name" value="ZF_RING_CH"/>
    <property type="match status" value="1"/>
</dbReference>
<evidence type="ECO:0000259" key="6">
    <source>
        <dbReference type="PROSITE" id="PS51292"/>
    </source>
</evidence>
<comment type="caution">
    <text evidence="7">The sequence shown here is derived from an EMBL/GenBank/DDBJ whole genome shotgun (WGS) entry which is preliminary data.</text>
</comment>
<dbReference type="Gene3D" id="3.30.40.10">
    <property type="entry name" value="Zinc/RING finger domain, C3HC4 (zinc finger)"/>
    <property type="match status" value="1"/>
</dbReference>
<dbReference type="CDD" id="cd16495">
    <property type="entry name" value="RING_CH-C4HC3_MARCH"/>
    <property type="match status" value="1"/>
</dbReference>
<dbReference type="SMART" id="SM00744">
    <property type="entry name" value="RINGv"/>
    <property type="match status" value="1"/>
</dbReference>
<dbReference type="PROSITE" id="PS50006">
    <property type="entry name" value="FHA_DOMAIN"/>
    <property type="match status" value="1"/>
</dbReference>
<organism evidence="7 8">
    <name type="scientific">Blepharisma stoltei</name>
    <dbReference type="NCBI Taxonomy" id="1481888"/>
    <lineage>
        <taxon>Eukaryota</taxon>
        <taxon>Sar</taxon>
        <taxon>Alveolata</taxon>
        <taxon>Ciliophora</taxon>
        <taxon>Postciliodesmatophora</taxon>
        <taxon>Heterotrichea</taxon>
        <taxon>Heterotrichida</taxon>
        <taxon>Blepharismidae</taxon>
        <taxon>Blepharisma</taxon>
    </lineage>
</organism>
<evidence type="ECO:0008006" key="9">
    <source>
        <dbReference type="Google" id="ProtNLM"/>
    </source>
</evidence>
<feature type="compositionally biased region" description="Acidic residues" evidence="4">
    <location>
        <begin position="361"/>
        <end position="373"/>
    </location>
</feature>
<keyword evidence="2" id="KW-0863">Zinc-finger</keyword>
<sequence length="373" mass="42988">MSIPLSIRTFTWKRDSHGLFDYETKDMAINNFKTVKSGRVILAGESCEFNTENSLPLEGVLVQVYETNNEYVIRSEKQDRFWFVVKDYHGEEGYKGYKLSEDDIIKIGRIKLKVKEINYKGYEPIQELKDEEEDERPSNGAACRFCLGDTEKDNNPLITPCKCSGSMRFIHYKCLQVWLMEKVKSKQTGNSVSYSWTQLQCEICKELYPTSIKIEGKLCPLIDVHKPPLPYIILQDLRNERSEQSLHVLSSVDNSIVKIGRGHENEIRVSDISVSRCHSTIKISRNGFFLEDNDSKFGTLVLARKPVLLKRNSSLVVQCKRTVIQFSLKEPYNLMRICLVCCRSSSEIAPEQQVDERGQEWEEELSEQDEPSA</sequence>
<keyword evidence="3" id="KW-0862">Zinc</keyword>
<evidence type="ECO:0000256" key="4">
    <source>
        <dbReference type="SAM" id="MobiDB-lite"/>
    </source>
</evidence>
<dbReference type="EMBL" id="CAJZBQ010000036">
    <property type="protein sequence ID" value="CAG9324502.1"/>
    <property type="molecule type" value="Genomic_DNA"/>
</dbReference>
<dbReference type="InterPro" id="IPR011016">
    <property type="entry name" value="Znf_RING-CH"/>
</dbReference>
<proteinExistence type="predicted"/>
<feature type="domain" description="FHA" evidence="5">
    <location>
        <begin position="257"/>
        <end position="306"/>
    </location>
</feature>